<dbReference type="Pfam" id="PF03000">
    <property type="entry name" value="NPH3"/>
    <property type="match status" value="1"/>
</dbReference>
<dbReference type="AlphaFoldDB" id="A0ABD2UQR9"/>
<accession>A0ABD2UQR9</accession>
<evidence type="ECO:0000256" key="2">
    <source>
        <dbReference type="PROSITE-ProRule" id="PRU00982"/>
    </source>
</evidence>
<name>A0ABD2UQR9_9SOLN</name>
<comment type="similarity">
    <text evidence="2">Belongs to the NPH3 family.</text>
</comment>
<dbReference type="PROSITE" id="PS51649">
    <property type="entry name" value="NPH3"/>
    <property type="match status" value="1"/>
</dbReference>
<sequence length="213" mass="24119">MHCEFTPLDGYQTYQKSNSDSIGKHRLLLESITSLLPAERGTASCSFLLKLLKAANILKASSSSKMELATRFGLQLEETTVGDLLIPTFVSNTSDTIYDVDIVMTILEQFMLQGPPTSPPRVKRDFVRRRKSRSAEIIDLEFQESRRSSSASHSSKLKVLSLWMDISKRFPGRKSTCLFQNSFPLLKQFLIFQGSITMIFIEPLTSILRFIQV</sequence>
<keyword evidence="5" id="KW-1185">Reference proteome</keyword>
<evidence type="ECO:0000313" key="5">
    <source>
        <dbReference type="Proteomes" id="UP001627284"/>
    </source>
</evidence>
<protein>
    <recommendedName>
        <fullName evidence="3">NPH3 domain-containing protein</fullName>
    </recommendedName>
</protein>
<dbReference type="InterPro" id="IPR043454">
    <property type="entry name" value="NPH3/RPT2-like"/>
</dbReference>
<gene>
    <name evidence="4" type="ORF">AABB24_007690</name>
</gene>
<dbReference type="Proteomes" id="UP001627284">
    <property type="component" value="Unassembled WGS sequence"/>
</dbReference>
<dbReference type="PANTHER" id="PTHR32370">
    <property type="entry name" value="OS12G0117600 PROTEIN"/>
    <property type="match status" value="1"/>
</dbReference>
<comment type="caution">
    <text evidence="4">The sequence shown here is derived from an EMBL/GenBank/DDBJ whole genome shotgun (WGS) entry which is preliminary data.</text>
</comment>
<feature type="domain" description="NPH3" evidence="3">
    <location>
        <begin position="1"/>
        <end position="213"/>
    </location>
</feature>
<reference evidence="4 5" key="1">
    <citation type="submission" date="2024-05" db="EMBL/GenBank/DDBJ databases">
        <title>De novo assembly of an allotetraploid wild potato.</title>
        <authorList>
            <person name="Hosaka A.J."/>
        </authorList>
    </citation>
    <scope>NUCLEOTIDE SEQUENCE [LARGE SCALE GENOMIC DNA]</scope>
    <source>
        <tissue evidence="4">Young leaves</tissue>
    </source>
</reference>
<proteinExistence type="inferred from homology"/>
<evidence type="ECO:0000313" key="4">
    <source>
        <dbReference type="EMBL" id="KAL3370780.1"/>
    </source>
</evidence>
<dbReference type="InterPro" id="IPR027356">
    <property type="entry name" value="NPH3_dom"/>
</dbReference>
<evidence type="ECO:0000256" key="1">
    <source>
        <dbReference type="ARBA" id="ARBA00022786"/>
    </source>
</evidence>
<organism evidence="4 5">
    <name type="scientific">Solanum stoloniferum</name>
    <dbReference type="NCBI Taxonomy" id="62892"/>
    <lineage>
        <taxon>Eukaryota</taxon>
        <taxon>Viridiplantae</taxon>
        <taxon>Streptophyta</taxon>
        <taxon>Embryophyta</taxon>
        <taxon>Tracheophyta</taxon>
        <taxon>Spermatophyta</taxon>
        <taxon>Magnoliopsida</taxon>
        <taxon>eudicotyledons</taxon>
        <taxon>Gunneridae</taxon>
        <taxon>Pentapetalae</taxon>
        <taxon>asterids</taxon>
        <taxon>lamiids</taxon>
        <taxon>Solanales</taxon>
        <taxon>Solanaceae</taxon>
        <taxon>Solanoideae</taxon>
        <taxon>Solaneae</taxon>
        <taxon>Solanum</taxon>
    </lineage>
</organism>
<evidence type="ECO:0000259" key="3">
    <source>
        <dbReference type="PROSITE" id="PS51649"/>
    </source>
</evidence>
<dbReference type="EMBL" id="JBJKTR010000004">
    <property type="protein sequence ID" value="KAL3370780.1"/>
    <property type="molecule type" value="Genomic_DNA"/>
</dbReference>
<keyword evidence="1" id="KW-0833">Ubl conjugation pathway</keyword>